<evidence type="ECO:0000259" key="1">
    <source>
        <dbReference type="Pfam" id="PF13020"/>
    </source>
</evidence>
<evidence type="ECO:0000313" key="3">
    <source>
        <dbReference type="Proteomes" id="UP000782519"/>
    </source>
</evidence>
<organism evidence="2 3">
    <name type="scientific">Rhodopseudomonas palustris</name>
    <dbReference type="NCBI Taxonomy" id="1076"/>
    <lineage>
        <taxon>Bacteria</taxon>
        <taxon>Pseudomonadati</taxon>
        <taxon>Pseudomonadota</taxon>
        <taxon>Alphaproteobacteria</taxon>
        <taxon>Hyphomicrobiales</taxon>
        <taxon>Nitrobacteraceae</taxon>
        <taxon>Rhodopseudomonas</taxon>
    </lineage>
</organism>
<sequence>MGEAAMRQNPILFVNVGWMVNYRGPADDDPTLGGHGYLKTHKIGYEAWNFMPYRGVMYGYIPGSRQVNLRTLGSSASFASLQGVTVVWIARSPQNGITYIVGWYLSATVHAKENPISLKRGNIQISYWIETDPANAILLPVERRLFIVPTEKKVGNLGQSPIWYGGTDQFRERVRKYIVSGRPGVSKERGSPKQNDAEARKKIELAAVRHAVHFYRSEEGGGRNVRSVEKDGVGWDLTVTDVNGHCLLVEVKGLSGRQVAVELTPNEYQKMRSTEHRESYVIYVVSEAGTSGEKSHVFYYDRESSCGGDLVWRASDGRKLKIDERLAARLSCI</sequence>
<name>A0A933W0S0_RHOPL</name>
<comment type="caution">
    <text evidence="2">The sequence shown here is derived from an EMBL/GenBank/DDBJ whole genome shotgun (WGS) entry which is preliminary data.</text>
</comment>
<dbReference type="AlphaFoldDB" id="A0A933W0S0"/>
<reference evidence="2" key="1">
    <citation type="submission" date="2020-07" db="EMBL/GenBank/DDBJ databases">
        <title>Huge and variable diversity of episymbiotic CPR bacteria and DPANN archaea in groundwater ecosystems.</title>
        <authorList>
            <person name="He C.Y."/>
            <person name="Keren R."/>
            <person name="Whittaker M."/>
            <person name="Farag I.F."/>
            <person name="Doudna J."/>
            <person name="Cate J.H.D."/>
            <person name="Banfield J.F."/>
        </authorList>
    </citation>
    <scope>NUCLEOTIDE SEQUENCE</scope>
    <source>
        <strain evidence="2">NC_groundwater_1818_Pr3_B-0.1um_66_35</strain>
    </source>
</reference>
<dbReference type="EMBL" id="JACRJB010000014">
    <property type="protein sequence ID" value="MBI5128588.1"/>
    <property type="molecule type" value="Genomic_DNA"/>
</dbReference>
<accession>A0A933W0S0</accession>
<dbReference type="Proteomes" id="UP000782519">
    <property type="component" value="Unassembled WGS sequence"/>
</dbReference>
<protein>
    <submittedName>
        <fullName evidence="2">DUF3883 domain-containing protein</fullName>
    </submittedName>
</protein>
<gene>
    <name evidence="2" type="ORF">HZA66_04040</name>
</gene>
<dbReference type="Pfam" id="PF13020">
    <property type="entry name" value="NOV_C"/>
    <property type="match status" value="1"/>
</dbReference>
<proteinExistence type="predicted"/>
<feature type="domain" description="Protein NO VEIN C-terminal" evidence="1">
    <location>
        <begin position="215"/>
        <end position="292"/>
    </location>
</feature>
<dbReference type="InterPro" id="IPR024975">
    <property type="entry name" value="NOV_C"/>
</dbReference>
<evidence type="ECO:0000313" key="2">
    <source>
        <dbReference type="EMBL" id="MBI5128588.1"/>
    </source>
</evidence>